<comment type="caution">
    <text evidence="7">The sequence shown here is derived from an EMBL/GenBank/DDBJ whole genome shotgun (WGS) entry which is preliminary data.</text>
</comment>
<evidence type="ECO:0000256" key="4">
    <source>
        <dbReference type="ARBA" id="ARBA00038858"/>
    </source>
</evidence>
<evidence type="ECO:0000313" key="8">
    <source>
        <dbReference type="Proteomes" id="UP001629230"/>
    </source>
</evidence>
<dbReference type="RefSeq" id="WP_408181510.1">
    <property type="nucleotide sequence ID" value="NZ_JAQQEZ010000051.1"/>
</dbReference>
<dbReference type="PANTHER" id="PTHR43174">
    <property type="entry name" value="UDP-N-ACETYLGLUCOSAMINE 2-EPIMERASE"/>
    <property type="match status" value="1"/>
</dbReference>
<dbReference type="Pfam" id="PF02350">
    <property type="entry name" value="Epimerase_2"/>
    <property type="match status" value="1"/>
</dbReference>
<evidence type="ECO:0000256" key="3">
    <source>
        <dbReference type="ARBA" id="ARBA00038209"/>
    </source>
</evidence>
<reference evidence="7 8" key="1">
    <citation type="journal article" date="2024" name="Chem. Sci.">
        <title>Discovery of megapolipeptins by genome mining of a Burkholderiales bacteria collection.</title>
        <authorList>
            <person name="Paulo B.S."/>
            <person name="Recchia M.J.J."/>
            <person name="Lee S."/>
            <person name="Fergusson C.H."/>
            <person name="Romanowski S.B."/>
            <person name="Hernandez A."/>
            <person name="Krull N."/>
            <person name="Liu D.Y."/>
            <person name="Cavanagh H."/>
            <person name="Bos A."/>
            <person name="Gray C.A."/>
            <person name="Murphy B.T."/>
            <person name="Linington R.G."/>
            <person name="Eustaquio A.S."/>
        </authorList>
    </citation>
    <scope>NUCLEOTIDE SEQUENCE [LARGE SCALE GENOMIC DNA]</scope>
    <source>
        <strain evidence="7 8">RL17-350-BIC-A</strain>
    </source>
</reference>
<protein>
    <recommendedName>
        <fullName evidence="4">UDP-N-acetylglucosamine 2-epimerase (non-hydrolyzing)</fullName>
        <ecNumber evidence="4">5.1.3.14</ecNumber>
    </recommendedName>
</protein>
<dbReference type="EMBL" id="JAQQEZ010000051">
    <property type="protein sequence ID" value="MFM0007008.1"/>
    <property type="molecule type" value="Genomic_DNA"/>
</dbReference>
<organism evidence="7 8">
    <name type="scientific">Paraburkholderia dipogonis</name>
    <dbReference type="NCBI Taxonomy" id="1211383"/>
    <lineage>
        <taxon>Bacteria</taxon>
        <taxon>Pseudomonadati</taxon>
        <taxon>Pseudomonadota</taxon>
        <taxon>Betaproteobacteria</taxon>
        <taxon>Burkholderiales</taxon>
        <taxon>Burkholderiaceae</taxon>
        <taxon>Paraburkholderia</taxon>
    </lineage>
</organism>
<comment type="similarity">
    <text evidence="3 5">Belongs to the UDP-N-acetylglucosamine 2-epimerase family.</text>
</comment>
<evidence type="ECO:0000256" key="5">
    <source>
        <dbReference type="RuleBase" id="RU003513"/>
    </source>
</evidence>
<evidence type="ECO:0000256" key="1">
    <source>
        <dbReference type="ARBA" id="ARBA00023235"/>
    </source>
</evidence>
<feature type="domain" description="UDP-N-acetylglucosamine 2-epimerase" evidence="6">
    <location>
        <begin position="21"/>
        <end position="369"/>
    </location>
</feature>
<dbReference type="NCBIfam" id="TIGR00236">
    <property type="entry name" value="wecB"/>
    <property type="match status" value="1"/>
</dbReference>
<dbReference type="SUPFAM" id="SSF53756">
    <property type="entry name" value="UDP-Glycosyltransferase/glycogen phosphorylase"/>
    <property type="match status" value="1"/>
</dbReference>
<dbReference type="GO" id="GO:0008761">
    <property type="term" value="F:UDP-N-acetylglucosamine 2-epimerase activity"/>
    <property type="evidence" value="ECO:0007669"/>
    <property type="project" value="UniProtKB-EC"/>
</dbReference>
<dbReference type="CDD" id="cd03786">
    <property type="entry name" value="GTB_UDP-GlcNAc_2-Epimerase"/>
    <property type="match status" value="1"/>
</dbReference>
<dbReference type="InterPro" id="IPR003331">
    <property type="entry name" value="UDP_GlcNAc_Epimerase_2_dom"/>
</dbReference>
<dbReference type="InterPro" id="IPR029767">
    <property type="entry name" value="WecB-like"/>
</dbReference>
<dbReference type="Gene3D" id="3.40.50.2000">
    <property type="entry name" value="Glycogen Phosphorylase B"/>
    <property type="match status" value="2"/>
</dbReference>
<accession>A0ABW9B4C8</accession>
<dbReference type="EC" id="5.1.3.14" evidence="4"/>
<proteinExistence type="inferred from homology"/>
<gene>
    <name evidence="7" type="primary">wecB</name>
    <name evidence="7" type="ORF">PQR57_39345</name>
</gene>
<evidence type="ECO:0000256" key="2">
    <source>
        <dbReference type="ARBA" id="ARBA00036080"/>
    </source>
</evidence>
<name>A0ABW9B4C8_9BURK</name>
<comment type="catalytic activity">
    <reaction evidence="2">
        <text>UDP-N-acetyl-alpha-D-glucosamine = UDP-N-acetyl-alpha-D-mannosamine</text>
        <dbReference type="Rhea" id="RHEA:17213"/>
        <dbReference type="ChEBI" id="CHEBI:57705"/>
        <dbReference type="ChEBI" id="CHEBI:68623"/>
        <dbReference type="EC" id="5.1.3.14"/>
    </reaction>
</comment>
<dbReference type="Proteomes" id="UP001629230">
    <property type="component" value="Unassembled WGS sequence"/>
</dbReference>
<keyword evidence="1 5" id="KW-0413">Isomerase</keyword>
<evidence type="ECO:0000259" key="6">
    <source>
        <dbReference type="Pfam" id="PF02350"/>
    </source>
</evidence>
<keyword evidence="8" id="KW-1185">Reference proteome</keyword>
<evidence type="ECO:0000313" key="7">
    <source>
        <dbReference type="EMBL" id="MFM0007008.1"/>
    </source>
</evidence>
<sequence>MRVLTVFGTRPEAIKMAPVVKALAADSFFDVKVCVTAQHRQMLDQVLDIFLIKPDFDLNLMKPGQDLSDITCDVLLGMRDVYREWTPDVVLVHGDTTTTLAAGMSAYYARVKVGHVEAGLRTFNKYSPWPEEMNRRITGSVADIHFAPTTRASENLLREGTPADSVHITGNTVIDALLDVVDRVRHDSSLRDRLDASFDFLDAGKRLILVTGHRRENFGAGIQNICLALQEIAARGDVEVVYPVHLNPNIQEPVRRILSDVPNVHLIDPLDYLPFVYLMNRSSLMITDSGGVQEEAPSIGKPVLVTRDTTERPEAVEAGTVKLVGTSAATIVREASLLLDDSASYEAMARAHNPYGDGQAAERIRNILKHS</sequence>
<dbReference type="PANTHER" id="PTHR43174:SF2">
    <property type="entry name" value="UDP-N-ACETYLGLUCOSAMINE 2-EPIMERASE"/>
    <property type="match status" value="1"/>
</dbReference>